<reference evidence="2 3" key="1">
    <citation type="journal article" date="2009" name="Proc. Natl. Acad. Sci. U.S.A.">
        <title>The genomic basis of trophic strategy in marine bacteria.</title>
        <authorList>
            <person name="Lauro F.M."/>
            <person name="McDougald D."/>
            <person name="Thomas T."/>
            <person name="Williams T.J."/>
            <person name="Egan S."/>
            <person name="Rice S."/>
            <person name="DeMaere M.Z."/>
            <person name="Ting L."/>
            <person name="Ertan H."/>
            <person name="Johnson J."/>
            <person name="Ferriera S."/>
            <person name="Lapidus A."/>
            <person name="Anderson I."/>
            <person name="Kyrpides N."/>
            <person name="Munk A.C."/>
            <person name="Detter C."/>
            <person name="Han C.S."/>
            <person name="Brown M.V."/>
            <person name="Robb F.T."/>
            <person name="Kjelleberg S."/>
            <person name="Cavicchioli R."/>
        </authorList>
    </citation>
    <scope>NUCLEOTIDE SEQUENCE [LARGE SCALE GENOMIC DNA]</scope>
    <source>
        <strain evidence="3">DSM 13593 / LMG 18877 / RB2256</strain>
    </source>
</reference>
<protein>
    <submittedName>
        <fullName evidence="2">Uncharacterized protein</fullName>
    </submittedName>
</protein>
<sequence>MTNGRGSALVQTHPAMEGAMKNLALSLAAALLPLSVAAADEPVREARALGVESSIVFPSDSSIRNWRADDGRGVWIQDRRGDWYYGAFAGYCRDIDFAHTIGVETRGAARLDRFSAIIVRGERCPLASFVTSAPPPSKRDKSEDIMGENPAAN</sequence>
<proteinExistence type="predicted"/>
<evidence type="ECO:0000313" key="3">
    <source>
        <dbReference type="Proteomes" id="UP000006578"/>
    </source>
</evidence>
<evidence type="ECO:0000256" key="1">
    <source>
        <dbReference type="SAM" id="MobiDB-lite"/>
    </source>
</evidence>
<dbReference type="EMBL" id="CP000356">
    <property type="protein sequence ID" value="ABF52261.1"/>
    <property type="molecule type" value="Genomic_DNA"/>
</dbReference>
<evidence type="ECO:0000313" key="2">
    <source>
        <dbReference type="EMBL" id="ABF52261.1"/>
    </source>
</evidence>
<feature type="region of interest" description="Disordered" evidence="1">
    <location>
        <begin position="130"/>
        <end position="153"/>
    </location>
</feature>
<accession>Q1GVR1</accession>
<dbReference type="Proteomes" id="UP000006578">
    <property type="component" value="Chromosome"/>
</dbReference>
<dbReference type="eggNOG" id="ENOG502ZW29">
    <property type="taxonomic scope" value="Bacteria"/>
</dbReference>
<dbReference type="Pfam" id="PF20101">
    <property type="entry name" value="DUF6491"/>
    <property type="match status" value="1"/>
</dbReference>
<gene>
    <name evidence="2" type="ordered locus">Sala_0540</name>
</gene>
<dbReference type="KEGG" id="sal:Sala_0540"/>
<keyword evidence="3" id="KW-1185">Reference proteome</keyword>
<dbReference type="AlphaFoldDB" id="Q1GVR1"/>
<organism evidence="2 3">
    <name type="scientific">Sphingopyxis alaskensis (strain DSM 13593 / LMG 18877 / RB2256)</name>
    <name type="common">Sphingomonas alaskensis</name>
    <dbReference type="NCBI Taxonomy" id="317655"/>
    <lineage>
        <taxon>Bacteria</taxon>
        <taxon>Pseudomonadati</taxon>
        <taxon>Pseudomonadota</taxon>
        <taxon>Alphaproteobacteria</taxon>
        <taxon>Sphingomonadales</taxon>
        <taxon>Sphingomonadaceae</taxon>
        <taxon>Sphingopyxis</taxon>
    </lineage>
</organism>
<dbReference type="HOGENOM" id="CLU_144196_0_0_5"/>
<dbReference type="STRING" id="317655.Sala_0540"/>
<dbReference type="InterPro" id="IPR045500">
    <property type="entry name" value="DUF6491"/>
</dbReference>
<name>Q1GVR1_SPHAL</name>